<evidence type="ECO:0000313" key="2">
    <source>
        <dbReference type="EMBL" id="RCV28805.1"/>
    </source>
</evidence>
<feature type="compositionally biased region" description="Basic residues" evidence="1">
    <location>
        <begin position="242"/>
        <end position="252"/>
    </location>
</feature>
<name>A0A368RF24_SETIT</name>
<reference evidence="2" key="1">
    <citation type="journal article" date="2012" name="Nat. Biotechnol.">
        <title>Reference genome sequence of the model plant Setaria.</title>
        <authorList>
            <person name="Bennetzen J.L."/>
            <person name="Schmutz J."/>
            <person name="Wang H."/>
            <person name="Percifield R."/>
            <person name="Hawkins J."/>
            <person name="Pontaroli A.C."/>
            <person name="Estep M."/>
            <person name="Feng L."/>
            <person name="Vaughn J.N."/>
            <person name="Grimwood J."/>
            <person name="Jenkins J."/>
            <person name="Barry K."/>
            <person name="Lindquist E."/>
            <person name="Hellsten U."/>
            <person name="Deshpande S."/>
            <person name="Wang X."/>
            <person name="Wu X."/>
            <person name="Mitros T."/>
            <person name="Triplett J."/>
            <person name="Yang X."/>
            <person name="Ye C.Y."/>
            <person name="Mauro-Herrera M."/>
            <person name="Wang L."/>
            <person name="Li P."/>
            <person name="Sharma M."/>
            <person name="Sharma R."/>
            <person name="Ronald P.C."/>
            <person name="Panaud O."/>
            <person name="Kellogg E.A."/>
            <person name="Brutnell T.P."/>
            <person name="Doust A.N."/>
            <person name="Tuskan G.A."/>
            <person name="Rokhsar D."/>
            <person name="Devos K.M."/>
        </authorList>
    </citation>
    <scope>NUCLEOTIDE SEQUENCE [LARGE SCALE GENOMIC DNA]</scope>
    <source>
        <strain evidence="2">Yugu1</strain>
    </source>
</reference>
<evidence type="ECO:0000256" key="1">
    <source>
        <dbReference type="SAM" id="MobiDB-lite"/>
    </source>
</evidence>
<feature type="region of interest" description="Disordered" evidence="1">
    <location>
        <begin position="134"/>
        <end position="172"/>
    </location>
</feature>
<gene>
    <name evidence="2" type="ORF">SETIT_5G432800v2</name>
</gene>
<protein>
    <submittedName>
        <fullName evidence="2">Uncharacterized protein</fullName>
    </submittedName>
</protein>
<feature type="compositionally biased region" description="Basic residues" evidence="1">
    <location>
        <begin position="38"/>
        <end position="53"/>
    </location>
</feature>
<reference evidence="2" key="2">
    <citation type="submission" date="2015-07" db="EMBL/GenBank/DDBJ databases">
        <authorList>
            <person name="Noorani M."/>
        </authorList>
    </citation>
    <scope>NUCLEOTIDE SEQUENCE</scope>
    <source>
        <strain evidence="2">Yugu1</strain>
    </source>
</reference>
<feature type="region of interest" description="Disordered" evidence="1">
    <location>
        <begin position="187"/>
        <end position="300"/>
    </location>
</feature>
<feature type="region of interest" description="Disordered" evidence="1">
    <location>
        <begin position="341"/>
        <end position="363"/>
    </location>
</feature>
<feature type="compositionally biased region" description="Basic and acidic residues" evidence="1">
    <location>
        <begin position="156"/>
        <end position="171"/>
    </location>
</feature>
<accession>A0A368RF24</accession>
<organism evidence="2">
    <name type="scientific">Setaria italica</name>
    <name type="common">Foxtail millet</name>
    <name type="synonym">Panicum italicum</name>
    <dbReference type="NCBI Taxonomy" id="4555"/>
    <lineage>
        <taxon>Eukaryota</taxon>
        <taxon>Viridiplantae</taxon>
        <taxon>Streptophyta</taxon>
        <taxon>Embryophyta</taxon>
        <taxon>Tracheophyta</taxon>
        <taxon>Spermatophyta</taxon>
        <taxon>Magnoliopsida</taxon>
        <taxon>Liliopsida</taxon>
        <taxon>Poales</taxon>
        <taxon>Poaceae</taxon>
        <taxon>PACMAD clade</taxon>
        <taxon>Panicoideae</taxon>
        <taxon>Panicodae</taxon>
        <taxon>Paniceae</taxon>
        <taxon>Cenchrinae</taxon>
        <taxon>Setaria</taxon>
    </lineage>
</organism>
<dbReference type="AlphaFoldDB" id="A0A368RF24"/>
<sequence length="448" mass="49198">MSEPIGEQIRPRVSSLHGSAASLPKNPEERVETAPAKPKSRARPATHGMRRRPMANVTEPQSMSAIDAPRSMAAAAAGDIPGAGRPSAAGEGETIVRSSAQSSRIIREYCSPQPSPPAVPVMFLDGEARILTRASASSDRSIERVGGRKRNRRRRRDAERGRRGKQEEEQNRVNAAAAFLSSIWPSVDVTTPPAEGDQLRAHPRKTHRLDRVQGQRVAAGARGGRGPTPPVAAGTCAPEKRPRPRNGARTPRRAPYPWPFRVPTQGSAAGHGTHRTAHRITASRERPAVHKQRGGTWCQPPGDKWDGEGLCHRRSRRRYRGRVAKHQLIDLLRRLRRELPLPGGGGDLSPAERDTGARLSPRRTARVRGVPIYGAASPSRSALARCSVPRRHRTAVMDQGVNQARVGKQNVVAGHRHSFFLQLYGEVQRQVYMRFFPNLSHPNTSQLV</sequence>
<feature type="region of interest" description="Disordered" evidence="1">
    <location>
        <begin position="1"/>
        <end position="102"/>
    </location>
</feature>
<proteinExistence type="predicted"/>
<dbReference type="EMBL" id="CM003532">
    <property type="protein sequence ID" value="RCV28805.1"/>
    <property type="molecule type" value="Genomic_DNA"/>
</dbReference>